<evidence type="ECO:0000256" key="3">
    <source>
        <dbReference type="ARBA" id="ARBA00005189"/>
    </source>
</evidence>
<comment type="pathway">
    <text evidence="3">Lipid metabolism.</text>
</comment>
<evidence type="ECO:0000256" key="2">
    <source>
        <dbReference type="ARBA" id="ARBA00004771"/>
    </source>
</evidence>
<evidence type="ECO:0000256" key="7">
    <source>
        <dbReference type="ARBA" id="ARBA00022679"/>
    </source>
</evidence>
<dbReference type="SUPFAM" id="SSF69593">
    <property type="entry name" value="Glycerol-3-phosphate (1)-acyltransferase"/>
    <property type="match status" value="1"/>
</dbReference>
<comment type="caution">
    <text evidence="15">The sequence shown here is derived from an EMBL/GenBank/DDBJ whole genome shotgun (WGS) entry which is preliminary data.</text>
</comment>
<dbReference type="CDD" id="cd07987">
    <property type="entry name" value="LPLAT_MGAT-like"/>
    <property type="match status" value="1"/>
</dbReference>
<keyword evidence="6" id="KW-0444">Lipid biosynthesis</keyword>
<evidence type="ECO:0000256" key="5">
    <source>
        <dbReference type="ARBA" id="ARBA00013244"/>
    </source>
</evidence>
<dbReference type="PANTHER" id="PTHR12317">
    <property type="entry name" value="DIACYLGLYCEROL O-ACYLTRANSFERASE"/>
    <property type="match status" value="1"/>
</dbReference>
<comment type="pathway">
    <text evidence="2">Glycerolipid metabolism; triacylglycerol biosynthesis.</text>
</comment>
<sequence>MDAVSTAPWWLQASVAAAVFAYLPSYWSFKELAPGGDCRRGFQCWAGWRAVASFLFGEARLVVEAPEKLKACPQGILAVAPHGVVSFNHALYMTDCAGWFGDGVWPVDRRDLAASFVFKVPLYREFLLFLGNVDASRRVARRVLGSGRSLFVYPGGEAEQMRAAPGRHIAYWKTRKGFVRLAVEAGVPIIPSYAFGENELYAPLPLATGLRLWICRKFRVALPLGVGRWWCPLLPRKRPLVGVVGPPIPVPCVDAADTQKFDETVDEVHAKVCAAVVALFDRHKNKYTHKDATLEII</sequence>
<keyword evidence="11" id="KW-1133">Transmembrane helix</keyword>
<gene>
    <name evidence="15" type="ORF">SO694_00030147</name>
</gene>
<keyword evidence="10" id="KW-0256">Endoplasmic reticulum</keyword>
<keyword evidence="14" id="KW-0012">Acyltransferase</keyword>
<evidence type="ECO:0000256" key="9">
    <source>
        <dbReference type="ARBA" id="ARBA00022798"/>
    </source>
</evidence>
<comment type="subcellular location">
    <subcellularLocation>
        <location evidence="1">Endoplasmic reticulum membrane</location>
        <topology evidence="1">Multi-pass membrane protein</topology>
    </subcellularLocation>
</comment>
<evidence type="ECO:0000256" key="4">
    <source>
        <dbReference type="ARBA" id="ARBA00005420"/>
    </source>
</evidence>
<evidence type="ECO:0000256" key="10">
    <source>
        <dbReference type="ARBA" id="ARBA00022824"/>
    </source>
</evidence>
<proteinExistence type="inferred from homology"/>
<evidence type="ECO:0000313" key="16">
    <source>
        <dbReference type="Proteomes" id="UP001363151"/>
    </source>
</evidence>
<dbReference type="InterPro" id="IPR007130">
    <property type="entry name" value="DAGAT"/>
</dbReference>
<comment type="similarity">
    <text evidence="4">Belongs to the diacylglycerol acyltransferase family.</text>
</comment>
<evidence type="ECO:0000313" key="15">
    <source>
        <dbReference type="EMBL" id="KAK7232219.1"/>
    </source>
</evidence>
<evidence type="ECO:0000256" key="6">
    <source>
        <dbReference type="ARBA" id="ARBA00022516"/>
    </source>
</evidence>
<name>A0ABR1FJV8_AURAN</name>
<dbReference type="EC" id="2.3.1.20" evidence="5"/>
<dbReference type="PANTHER" id="PTHR12317:SF0">
    <property type="entry name" value="ACYLTRANSFERASE"/>
    <property type="match status" value="1"/>
</dbReference>
<evidence type="ECO:0000256" key="12">
    <source>
        <dbReference type="ARBA" id="ARBA00023098"/>
    </source>
</evidence>
<evidence type="ECO:0000256" key="1">
    <source>
        <dbReference type="ARBA" id="ARBA00004477"/>
    </source>
</evidence>
<reference evidence="15 16" key="1">
    <citation type="submission" date="2024-03" db="EMBL/GenBank/DDBJ databases">
        <title>Aureococcus anophagefferens CCMP1851 and Kratosvirus quantuckense: Draft genome of a second virus-susceptible host strain in the model system.</title>
        <authorList>
            <person name="Chase E."/>
            <person name="Truchon A.R."/>
            <person name="Schepens W."/>
            <person name="Wilhelm S.W."/>
        </authorList>
    </citation>
    <scope>NUCLEOTIDE SEQUENCE [LARGE SCALE GENOMIC DNA]</scope>
    <source>
        <strain evidence="15 16">CCMP1851</strain>
    </source>
</reference>
<keyword evidence="7" id="KW-0808">Transferase</keyword>
<keyword evidence="8" id="KW-0812">Transmembrane</keyword>
<keyword evidence="9" id="KW-0319">Glycerol metabolism</keyword>
<organism evidence="15 16">
    <name type="scientific">Aureococcus anophagefferens</name>
    <name type="common">Harmful bloom alga</name>
    <dbReference type="NCBI Taxonomy" id="44056"/>
    <lineage>
        <taxon>Eukaryota</taxon>
        <taxon>Sar</taxon>
        <taxon>Stramenopiles</taxon>
        <taxon>Ochrophyta</taxon>
        <taxon>Pelagophyceae</taxon>
        <taxon>Pelagomonadales</taxon>
        <taxon>Pelagomonadaceae</taxon>
        <taxon>Aureococcus</taxon>
    </lineage>
</organism>
<dbReference type="EMBL" id="JBBJCI010000370">
    <property type="protein sequence ID" value="KAK7232219.1"/>
    <property type="molecule type" value="Genomic_DNA"/>
</dbReference>
<evidence type="ECO:0000256" key="14">
    <source>
        <dbReference type="ARBA" id="ARBA00023315"/>
    </source>
</evidence>
<evidence type="ECO:0000256" key="13">
    <source>
        <dbReference type="ARBA" id="ARBA00023136"/>
    </source>
</evidence>
<accession>A0ABR1FJV8</accession>
<dbReference type="Pfam" id="PF03982">
    <property type="entry name" value="DAGAT"/>
    <property type="match status" value="1"/>
</dbReference>
<evidence type="ECO:0000256" key="8">
    <source>
        <dbReference type="ARBA" id="ARBA00022692"/>
    </source>
</evidence>
<keyword evidence="13" id="KW-0472">Membrane</keyword>
<keyword evidence="16" id="KW-1185">Reference proteome</keyword>
<dbReference type="Proteomes" id="UP001363151">
    <property type="component" value="Unassembled WGS sequence"/>
</dbReference>
<keyword evidence="12" id="KW-0443">Lipid metabolism</keyword>
<protein>
    <recommendedName>
        <fullName evidence="5">diacylglycerol O-acyltransferase</fullName>
        <ecNumber evidence="5">2.3.1.20</ecNumber>
    </recommendedName>
</protein>
<evidence type="ECO:0000256" key="11">
    <source>
        <dbReference type="ARBA" id="ARBA00022989"/>
    </source>
</evidence>